<dbReference type="InterPro" id="IPR002035">
    <property type="entry name" value="VWF_A"/>
</dbReference>
<evidence type="ECO:0008006" key="6">
    <source>
        <dbReference type="Google" id="ProtNLM"/>
    </source>
</evidence>
<dbReference type="Gene3D" id="3.40.50.410">
    <property type="entry name" value="von Willebrand factor, type A domain"/>
    <property type="match status" value="1"/>
</dbReference>
<feature type="compositionally biased region" description="Gly residues" evidence="1">
    <location>
        <begin position="753"/>
        <end position="774"/>
    </location>
</feature>
<proteinExistence type="predicted"/>
<feature type="region of interest" description="Disordered" evidence="1">
    <location>
        <begin position="749"/>
        <end position="776"/>
    </location>
</feature>
<dbReference type="RefSeq" id="XP_025584981.1">
    <property type="nucleotide sequence ID" value="XM_025734145.2"/>
</dbReference>
<evidence type="ECO:0000259" key="2">
    <source>
        <dbReference type="PROSITE" id="PS50234"/>
    </source>
</evidence>
<evidence type="ECO:0000313" key="4">
    <source>
        <dbReference type="EMBL" id="CEI61261.1"/>
    </source>
</evidence>
<dbReference type="GeneID" id="37257336"/>
<dbReference type="PROSITE" id="PS50234">
    <property type="entry name" value="VWFA"/>
    <property type="match status" value="1"/>
</dbReference>
<dbReference type="EMBL" id="LN649230">
    <property type="protein sequence ID" value="CEI61261.1"/>
    <property type="molecule type" value="Genomic_DNA"/>
</dbReference>
<dbReference type="InterPro" id="IPR013694">
    <property type="entry name" value="VIT"/>
</dbReference>
<dbReference type="AlphaFoldDB" id="A0A2L2T7V4"/>
<dbReference type="Pfam" id="PF13768">
    <property type="entry name" value="VWA_3"/>
    <property type="match status" value="1"/>
</dbReference>
<dbReference type="Pfam" id="PF08487">
    <property type="entry name" value="VIT"/>
    <property type="match status" value="1"/>
</dbReference>
<evidence type="ECO:0000256" key="1">
    <source>
        <dbReference type="SAM" id="MobiDB-lite"/>
    </source>
</evidence>
<feature type="domain" description="VWFA" evidence="2">
    <location>
        <begin position="291"/>
        <end position="461"/>
    </location>
</feature>
<dbReference type="SMART" id="SM00609">
    <property type="entry name" value="VIT"/>
    <property type="match status" value="1"/>
</dbReference>
<reference evidence="5" key="1">
    <citation type="submission" date="2014-10" db="EMBL/GenBank/DDBJ databases">
        <authorList>
            <person name="King R."/>
        </authorList>
    </citation>
    <scope>NUCLEOTIDE SEQUENCE [LARGE SCALE GENOMIC DNA]</scope>
    <source>
        <strain evidence="5">A3/5</strain>
    </source>
</reference>
<dbReference type="SMART" id="SM00327">
    <property type="entry name" value="VWA"/>
    <property type="match status" value="1"/>
</dbReference>
<dbReference type="PROSITE" id="PS51468">
    <property type="entry name" value="VIT"/>
    <property type="match status" value="1"/>
</dbReference>
<feature type="region of interest" description="Disordered" evidence="1">
    <location>
        <begin position="874"/>
        <end position="900"/>
    </location>
</feature>
<dbReference type="PANTHER" id="PTHR45737">
    <property type="entry name" value="VON WILLEBRAND FACTOR A DOMAIN-CONTAINING PROTEIN 5A"/>
    <property type="match status" value="1"/>
</dbReference>
<name>A0A2L2T7V4_9HYPO</name>
<accession>A0A2L2T7V4</accession>
<dbReference type="Proteomes" id="UP000245910">
    <property type="component" value="Chromosome II"/>
</dbReference>
<feature type="domain" description="VIT" evidence="3">
    <location>
        <begin position="18"/>
        <end position="149"/>
    </location>
</feature>
<dbReference type="KEGG" id="fvn:FVRRES_05697"/>
<organism evidence="4 5">
    <name type="scientific">Fusarium venenatum</name>
    <dbReference type="NCBI Taxonomy" id="56646"/>
    <lineage>
        <taxon>Eukaryota</taxon>
        <taxon>Fungi</taxon>
        <taxon>Dikarya</taxon>
        <taxon>Ascomycota</taxon>
        <taxon>Pezizomycotina</taxon>
        <taxon>Sordariomycetes</taxon>
        <taxon>Hypocreomycetidae</taxon>
        <taxon>Hypocreales</taxon>
        <taxon>Nectriaceae</taxon>
        <taxon>Fusarium</taxon>
    </lineage>
</organism>
<dbReference type="STRING" id="56646.A0A2L2T7V4"/>
<dbReference type="InterPro" id="IPR036465">
    <property type="entry name" value="vWFA_dom_sf"/>
</dbReference>
<evidence type="ECO:0000313" key="5">
    <source>
        <dbReference type="Proteomes" id="UP000245910"/>
    </source>
</evidence>
<dbReference type="OrthoDB" id="1729737at2759"/>
<dbReference type="PANTHER" id="PTHR45737:SF6">
    <property type="entry name" value="VON WILLEBRAND FACTOR A DOMAIN-CONTAINING PROTEIN 5A"/>
    <property type="match status" value="1"/>
</dbReference>
<keyword evidence="5" id="KW-1185">Reference proteome</keyword>
<sequence>MVFGSINPGWGNTNMTTLCGCYVFIDNNLKYLPQVQVDAHTTILATTSRTNLTQTFVNPTSNTIQELRYVFPLYDGVSVVAFTCTVGSKVIKGEVKERQKAQQDYNKAKAKGQVAGLFKQSLEAADTFTTTIGNVPAGESVLVDITYLGELKHDAQVDGVRFTIPTNIVPRYGSAESLAGPNVTQQGFSFTIDVEMPNGSSIKSIQSPSHPLSVEIGTTSTTKSQEPTLRKASATLQQGTTHLEQDFVVQVVATNLGEPSAILETHPGLPNQRAIMTTLVPKFKLPADKPEIVFICDRSGSMGNQMSNLKTALEVFLKSIPVGVKFNICSFGSDFSFLWDRSQTYSQETLDKAIQHVKTFYANYGGTEMYRPVEATFKKRYRDMNLEVFLLTDGEIWEQDALFKLINDEVAQSKGTARVFSLGIGSGASTSLIEGIARAGNGFSQTVADHEKMDKKVVRMLRGALFPHITDYSLTIRYEKVENDGFELIEKVMDGLKINTAEVAGQSSGGRQAPKKPVSLFDSSIDNDDSSGMIEAPAVDNKFDHLPTVPVPRYLQTPSQIPPLFPFSRTTVYIILSDEAPEKRPKSVVLKGTSRNGPLELEIPITEFSERDSTIHCLAARKEIKELEEGRGWLTHAKDYYGKPLKERYDGYFSDMVEREAVRLGVRFQVSGKWCSFVAVEQDGQEANVEQVHTFDFEEGQDESLRPAAFGAGVTAVKRGRTMMHAQAASVFQMNARPPTSNSLFGGMPNTGNTGGGLFGSASGGQPSSGGGLFGSASGVSSKAGMNPFGSASVGQPSTSGGLFGAAPGGSSGSVNSPFGGATQGLFVNSQPPVVQAAALAPPAAPVDENLLIQYQREMDAAAAMPLADESDEDMGFGLFDDGPAAPPSAAPSSSTSVKDKDPLQALTSLQTFSGSWSWSADLERVLGVSFEQVTKLGLPSTYKDDILATACAILFFKLKLKEEEDVWEMLVEKAEGWLEDNIGEDGVKELQVALEKLF</sequence>
<evidence type="ECO:0000259" key="3">
    <source>
        <dbReference type="PROSITE" id="PS51468"/>
    </source>
</evidence>
<protein>
    <recommendedName>
        <fullName evidence="6">VIT domain-containing protein</fullName>
    </recommendedName>
</protein>
<dbReference type="SUPFAM" id="SSF53300">
    <property type="entry name" value="vWA-like"/>
    <property type="match status" value="1"/>
</dbReference>